<evidence type="ECO:0000256" key="1">
    <source>
        <dbReference type="SAM" id="MobiDB-lite"/>
    </source>
</evidence>
<feature type="region of interest" description="Disordered" evidence="1">
    <location>
        <begin position="1"/>
        <end position="47"/>
    </location>
</feature>
<feature type="compositionally biased region" description="Basic and acidic residues" evidence="1">
    <location>
        <begin position="19"/>
        <end position="43"/>
    </location>
</feature>
<dbReference type="EMBL" id="HBIK01038518">
    <property type="protein sequence ID" value="CAE0393087.1"/>
    <property type="molecule type" value="Transcribed_RNA"/>
</dbReference>
<dbReference type="AlphaFoldDB" id="A0A7S3P2H4"/>
<proteinExistence type="predicted"/>
<gene>
    <name evidence="2" type="ORF">ECRA1380_LOCUS18065</name>
</gene>
<reference evidence="2" key="1">
    <citation type="submission" date="2021-01" db="EMBL/GenBank/DDBJ databases">
        <authorList>
            <person name="Corre E."/>
            <person name="Pelletier E."/>
            <person name="Niang G."/>
            <person name="Scheremetjew M."/>
            <person name="Finn R."/>
            <person name="Kale V."/>
            <person name="Holt S."/>
            <person name="Cochrane G."/>
            <person name="Meng A."/>
            <person name="Brown T."/>
            <person name="Cohen L."/>
        </authorList>
    </citation>
    <scope>NUCLEOTIDE SEQUENCE</scope>
    <source>
        <strain evidence="2">CT5</strain>
    </source>
</reference>
<evidence type="ECO:0000313" key="2">
    <source>
        <dbReference type="EMBL" id="CAE0393087.1"/>
    </source>
</evidence>
<name>A0A7S3P2H4_EUPCR</name>
<sequence length="99" mass="11661">MTENPRATRRIELGMSINRLEKPEQVNGERKKAPPLPKKDNKKQQFTTDEVLTFDLDPSKKFHHRIEYYSGKSEQIMIDEEFLLEDGADPEKVLEEMKK</sequence>
<accession>A0A7S3P2H4</accession>
<protein>
    <submittedName>
        <fullName evidence="2">Uncharacterized protein</fullName>
    </submittedName>
</protein>
<organism evidence="2">
    <name type="scientific">Euplotes crassus</name>
    <dbReference type="NCBI Taxonomy" id="5936"/>
    <lineage>
        <taxon>Eukaryota</taxon>
        <taxon>Sar</taxon>
        <taxon>Alveolata</taxon>
        <taxon>Ciliophora</taxon>
        <taxon>Intramacronucleata</taxon>
        <taxon>Spirotrichea</taxon>
        <taxon>Hypotrichia</taxon>
        <taxon>Euplotida</taxon>
        <taxon>Euplotidae</taxon>
        <taxon>Moneuplotes</taxon>
    </lineage>
</organism>